<evidence type="ECO:0000313" key="4">
    <source>
        <dbReference type="Proteomes" id="UP000695562"/>
    </source>
</evidence>
<evidence type="ECO:0000259" key="2">
    <source>
        <dbReference type="Pfam" id="PF06911"/>
    </source>
</evidence>
<protein>
    <recommendedName>
        <fullName evidence="2">Senescence domain-containing protein</fullName>
    </recommendedName>
</protein>
<dbReference type="Proteomes" id="UP000695562">
    <property type="component" value="Unassembled WGS sequence"/>
</dbReference>
<dbReference type="EMBL" id="AJWJ01000197">
    <property type="protein sequence ID" value="KAF2073553.1"/>
    <property type="molecule type" value="Genomic_DNA"/>
</dbReference>
<accession>A0A8J4PTF5</accession>
<name>A0A8J4PTF5_9MYCE</name>
<dbReference type="GO" id="GO:0005886">
    <property type="term" value="C:plasma membrane"/>
    <property type="evidence" value="ECO:0007669"/>
    <property type="project" value="TreeGrafter"/>
</dbReference>
<dbReference type="PANTHER" id="PTHR21068">
    <property type="entry name" value="SPARTIN"/>
    <property type="match status" value="1"/>
</dbReference>
<keyword evidence="4" id="KW-1185">Reference proteome</keyword>
<dbReference type="PANTHER" id="PTHR21068:SF43">
    <property type="entry name" value="SPARTIN"/>
    <property type="match status" value="1"/>
</dbReference>
<gene>
    <name evidence="3" type="ORF">CYY_005138</name>
</gene>
<reference evidence="3" key="1">
    <citation type="submission" date="2020-01" db="EMBL/GenBank/DDBJ databases">
        <title>Development of genomics and gene disruption for Polysphondylium violaceum indicates a role for the polyketide synthase stlB in stalk morphogenesis.</title>
        <authorList>
            <person name="Narita B."/>
            <person name="Kawabe Y."/>
            <person name="Kin K."/>
            <person name="Saito T."/>
            <person name="Gibbs R."/>
            <person name="Kuspa A."/>
            <person name="Muzny D."/>
            <person name="Queller D."/>
            <person name="Richards S."/>
            <person name="Strassman J."/>
            <person name="Sucgang R."/>
            <person name="Worley K."/>
            <person name="Schaap P."/>
        </authorList>
    </citation>
    <scope>NUCLEOTIDE SEQUENCE</scope>
    <source>
        <strain evidence="3">QSvi11</strain>
    </source>
</reference>
<dbReference type="Pfam" id="PF06911">
    <property type="entry name" value="Senescence"/>
    <property type="match status" value="1"/>
</dbReference>
<feature type="compositionally biased region" description="Polar residues" evidence="1">
    <location>
        <begin position="499"/>
        <end position="512"/>
    </location>
</feature>
<feature type="region of interest" description="Disordered" evidence="1">
    <location>
        <begin position="474"/>
        <end position="512"/>
    </location>
</feature>
<proteinExistence type="predicted"/>
<dbReference type="InterPro" id="IPR009686">
    <property type="entry name" value="Senescence/spartin_C"/>
</dbReference>
<dbReference type="AlphaFoldDB" id="A0A8J4PTF5"/>
<feature type="domain" description="Senescence" evidence="2">
    <location>
        <begin position="270"/>
        <end position="456"/>
    </location>
</feature>
<evidence type="ECO:0000256" key="1">
    <source>
        <dbReference type="SAM" id="MobiDB-lite"/>
    </source>
</evidence>
<comment type="caution">
    <text evidence="3">The sequence shown here is derived from an EMBL/GenBank/DDBJ whole genome shotgun (WGS) entry which is preliminary data.</text>
</comment>
<sequence length="512" mass="56005">MEEIIEACKLTQSSTDVLIENVVKKSSELSFDAIDKAFNIAINNYNGTISSLETLLNNNNELQNIQDLINDSNKRKNIIISLKAITLGKKIKSRDCTSILTLSNCVVYRWKEDDVKGRQDIEFEIIEKEILGEGPLYLLKAKNTGDIDLHFIQIAFKQQEDKEEDEDDRLRFAITSQTPILLFNKGHYVLQLNGYFYGIILPETIPQVYIDVLEKQLALISYFGVVKQQSPTLPAAASSTTTAELPLPISLAKEQDEVGFAIKSLKMASSGVDSGSQTIRSGILAASSSISSSLRSGGFVLKSNLEKHKTATVVSPFVLEGVGYLKSATGTAKSGSSFVIDSLAGLIEGVGTGLIAGVKMIVPESTKNENNETMNAALDFGKTSIKAIGSIIDAFSEGVTQIYTEATSTTESVLEHKYGEYVAKVGSDTMGVGKHIFDTATTLSFGSSKAIAFKIAKNGGTKIIETEFNLKDNKVIQNEEQEQEQEQEQQEEEEEQDMDTQTSQQQPLVNTQ</sequence>
<dbReference type="InterPro" id="IPR045036">
    <property type="entry name" value="Spartin-like"/>
</dbReference>
<dbReference type="OrthoDB" id="20821at2759"/>
<evidence type="ECO:0000313" key="3">
    <source>
        <dbReference type="EMBL" id="KAF2073553.1"/>
    </source>
</evidence>
<organism evidence="3 4">
    <name type="scientific">Polysphondylium violaceum</name>
    <dbReference type="NCBI Taxonomy" id="133409"/>
    <lineage>
        <taxon>Eukaryota</taxon>
        <taxon>Amoebozoa</taxon>
        <taxon>Evosea</taxon>
        <taxon>Eumycetozoa</taxon>
        <taxon>Dictyostelia</taxon>
        <taxon>Dictyosteliales</taxon>
        <taxon>Dictyosteliaceae</taxon>
        <taxon>Polysphondylium</taxon>
    </lineage>
</organism>
<dbReference type="GO" id="GO:0051301">
    <property type="term" value="P:cell division"/>
    <property type="evidence" value="ECO:0007669"/>
    <property type="project" value="TreeGrafter"/>
</dbReference>
<feature type="compositionally biased region" description="Acidic residues" evidence="1">
    <location>
        <begin position="479"/>
        <end position="498"/>
    </location>
</feature>